<feature type="compositionally biased region" description="Acidic residues" evidence="1">
    <location>
        <begin position="12"/>
        <end position="31"/>
    </location>
</feature>
<accession>A0ABD6A549</accession>
<evidence type="ECO:0000256" key="1">
    <source>
        <dbReference type="SAM" id="MobiDB-lite"/>
    </source>
</evidence>
<organism evidence="2 3">
    <name type="scientific">Halomarina halobia</name>
    <dbReference type="NCBI Taxonomy" id="3033386"/>
    <lineage>
        <taxon>Archaea</taxon>
        <taxon>Methanobacteriati</taxon>
        <taxon>Methanobacteriota</taxon>
        <taxon>Stenosarchaea group</taxon>
        <taxon>Halobacteria</taxon>
        <taxon>Halobacteriales</taxon>
        <taxon>Natronomonadaceae</taxon>
        <taxon>Halomarina</taxon>
    </lineage>
</organism>
<sequence>MVWHNTPYRYDDFDDADLDDAPDPDPVDVSDETVIVDGSTMTYRSYRRRGGVD</sequence>
<proteinExistence type="predicted"/>
<gene>
    <name evidence="2" type="ORF">ACFQPE_01820</name>
</gene>
<dbReference type="RefSeq" id="WP_276304937.1">
    <property type="nucleotide sequence ID" value="NZ_CP119992.1"/>
</dbReference>
<keyword evidence="3" id="KW-1185">Reference proteome</keyword>
<dbReference type="GeneID" id="79314502"/>
<reference evidence="2 3" key="1">
    <citation type="journal article" date="2019" name="Int. J. Syst. Evol. Microbiol.">
        <title>The Global Catalogue of Microorganisms (GCM) 10K type strain sequencing project: providing services to taxonomists for standard genome sequencing and annotation.</title>
        <authorList>
            <consortium name="The Broad Institute Genomics Platform"/>
            <consortium name="The Broad Institute Genome Sequencing Center for Infectious Disease"/>
            <person name="Wu L."/>
            <person name="Ma J."/>
        </authorList>
    </citation>
    <scope>NUCLEOTIDE SEQUENCE [LARGE SCALE GENOMIC DNA]</scope>
    <source>
        <strain evidence="2 3">PSR21</strain>
    </source>
</reference>
<comment type="caution">
    <text evidence="2">The sequence shown here is derived from an EMBL/GenBank/DDBJ whole genome shotgun (WGS) entry which is preliminary data.</text>
</comment>
<evidence type="ECO:0000313" key="2">
    <source>
        <dbReference type="EMBL" id="MFC7315535.1"/>
    </source>
</evidence>
<dbReference type="Proteomes" id="UP001596547">
    <property type="component" value="Unassembled WGS sequence"/>
</dbReference>
<name>A0ABD6A549_9EURY</name>
<dbReference type="AlphaFoldDB" id="A0ABD6A549"/>
<protein>
    <submittedName>
        <fullName evidence="2">Uncharacterized protein</fullName>
    </submittedName>
</protein>
<dbReference type="EMBL" id="JBHTBF010000001">
    <property type="protein sequence ID" value="MFC7315535.1"/>
    <property type="molecule type" value="Genomic_DNA"/>
</dbReference>
<feature type="region of interest" description="Disordered" evidence="1">
    <location>
        <begin position="1"/>
        <end position="31"/>
    </location>
</feature>
<evidence type="ECO:0000313" key="3">
    <source>
        <dbReference type="Proteomes" id="UP001596547"/>
    </source>
</evidence>